<comment type="caution">
    <text evidence="2">The sequence shown here is derived from an EMBL/GenBank/DDBJ whole genome shotgun (WGS) entry which is preliminary data.</text>
</comment>
<protein>
    <recommendedName>
        <fullName evidence="4">Sulfotransferase family protein</fullName>
    </recommendedName>
</protein>
<dbReference type="RefSeq" id="WP_151123797.1">
    <property type="nucleotide sequence ID" value="NZ_CP088081.1"/>
</dbReference>
<sequence length="777" mass="83560">MSDVVVHIGLNKTGTSSLQDFLALNTDALRAEGICYPHAGREGAAHHGLSTWLGSPEADADPSASPVAQALLDEMQGMPRVWLSSEDFHAQGLRGARNLARLLQGHSVRIVLYLREHLAYLASWYQQNVQASALSCSFASFCHFTHKPLSEVADTWGQVFGHGQLTLRLYDRRSLVGGDVLLDFAAQVGLGGDLGRFVRKPYENNPSISGNLLFIKRLLNTLLPAADAAAMVGELMELSKLRPGFRGAMQVGPELAAHVARTYAADRRQLRQRWGLDWPVPPTELAGSPVPDVATLHGDWQRVQAAARKKGFALAQTMDWLRLGDLRALGGEAGEAPVSIPPIRPEAAADIASPPAPSPAPAAAAANADPIMVELLREHLDSAFYRAQLPAEAQGLDPVIHYLTRGAEQGLDPSPAFSTRAYLTWHADVREAGMNPFFHYLRHGREEGRQAWPAGTEPEAAPTPAPAPAPEPPAAPRLSAEDLAALLNDTALTGQVQAMAACARQPELLATAPLQAVQAEALPPQARWLALLGMHRSGTSLLAGMLQALGVWLGPVDELLGPQPDNPEGFFEHPALMGLDEALLEQAGSAWDDTAPDMARVTALAGDAVLQAQARLWLRGLWRSRPEGTVLTAFKDPRLCYTAGFWQACCPPLQGLIVLRHPLAVARSLRARGGYSSLRHGLALWAAHHRALAPWRGRADVPVILHSDLLAAPRATLAPVLAALGLQADESRWTQALAQVRPGRVHQNLATDAQAALPDEVAALWADWQAAAWRPAI</sequence>
<dbReference type="Proteomes" id="UP000430120">
    <property type="component" value="Unassembled WGS sequence"/>
</dbReference>
<dbReference type="Pfam" id="PF13469">
    <property type="entry name" value="Sulfotransfer_3"/>
    <property type="match status" value="1"/>
</dbReference>
<organism evidence="2 3">
    <name type="scientific">Ideonella dechloratans</name>
    <dbReference type="NCBI Taxonomy" id="36863"/>
    <lineage>
        <taxon>Bacteria</taxon>
        <taxon>Pseudomonadati</taxon>
        <taxon>Pseudomonadota</taxon>
        <taxon>Betaproteobacteria</taxon>
        <taxon>Burkholderiales</taxon>
        <taxon>Sphaerotilaceae</taxon>
        <taxon>Ideonella</taxon>
    </lineage>
</organism>
<dbReference type="AlphaFoldDB" id="A0A643FD27"/>
<reference evidence="2 3" key="1">
    <citation type="submission" date="2019-09" db="EMBL/GenBank/DDBJ databases">
        <title>Draft genome sequences of 48 bacterial type strains from the CCUG.</title>
        <authorList>
            <person name="Tunovic T."/>
            <person name="Pineiro-Iglesias B."/>
            <person name="Unosson C."/>
            <person name="Inganas E."/>
            <person name="Ohlen M."/>
            <person name="Cardew S."/>
            <person name="Jensie-Markopoulos S."/>
            <person name="Salva-Serra F."/>
            <person name="Jaen-Luchoro D."/>
            <person name="Karlsson R."/>
            <person name="Svensson-Stadler L."/>
            <person name="Chun J."/>
            <person name="Moore E."/>
        </authorList>
    </citation>
    <scope>NUCLEOTIDE SEQUENCE [LARGE SCALE GENOMIC DNA]</scope>
    <source>
        <strain evidence="2 3">CCUG 30977</strain>
    </source>
</reference>
<dbReference type="SUPFAM" id="SSF52540">
    <property type="entry name" value="P-loop containing nucleoside triphosphate hydrolases"/>
    <property type="match status" value="2"/>
</dbReference>
<dbReference type="OrthoDB" id="9179784at2"/>
<name>A0A643FD27_IDEDE</name>
<evidence type="ECO:0000313" key="3">
    <source>
        <dbReference type="Proteomes" id="UP000430120"/>
    </source>
</evidence>
<dbReference type="InterPro" id="IPR027417">
    <property type="entry name" value="P-loop_NTPase"/>
</dbReference>
<evidence type="ECO:0000313" key="2">
    <source>
        <dbReference type="EMBL" id="KAB0583274.1"/>
    </source>
</evidence>
<gene>
    <name evidence="2" type="ORF">F7Q92_08900</name>
</gene>
<evidence type="ECO:0000256" key="1">
    <source>
        <dbReference type="SAM" id="MobiDB-lite"/>
    </source>
</evidence>
<proteinExistence type="predicted"/>
<keyword evidence="3" id="KW-1185">Reference proteome</keyword>
<dbReference type="Gene3D" id="3.40.50.300">
    <property type="entry name" value="P-loop containing nucleotide triphosphate hydrolases"/>
    <property type="match status" value="1"/>
</dbReference>
<evidence type="ECO:0008006" key="4">
    <source>
        <dbReference type="Google" id="ProtNLM"/>
    </source>
</evidence>
<accession>A0A643FD27</accession>
<dbReference type="EMBL" id="VZPB01000016">
    <property type="protein sequence ID" value="KAB0583274.1"/>
    <property type="molecule type" value="Genomic_DNA"/>
</dbReference>
<feature type="compositionally biased region" description="Pro residues" evidence="1">
    <location>
        <begin position="461"/>
        <end position="475"/>
    </location>
</feature>
<feature type="region of interest" description="Disordered" evidence="1">
    <location>
        <begin position="451"/>
        <end position="476"/>
    </location>
</feature>